<name>A0A8J2BHF5_9BACT</name>
<organism evidence="13 14">
    <name type="scientific">Candidatus Methylacidithermus pantelleriae</name>
    <dbReference type="NCBI Taxonomy" id="2744239"/>
    <lineage>
        <taxon>Bacteria</taxon>
        <taxon>Pseudomonadati</taxon>
        <taxon>Verrucomicrobiota</taxon>
        <taxon>Methylacidiphilae</taxon>
        <taxon>Methylacidiphilales</taxon>
        <taxon>Methylacidiphilaceae</taxon>
        <taxon>Candidatus Methylacidithermus</taxon>
    </lineage>
</organism>
<comment type="subunit">
    <text evidence="9 10">F-type ATPases have 2 components, CF(1) - the catalytic core - and CF(0) - the membrane proton channel. CF(1) has five subunits: alpha(3), beta(3), gamma(1), delta(1), epsilon(1). CF(0) has three main subunits: a, b and c.</text>
</comment>
<feature type="domain" description="ATP synthase epsilon subunit C-terminal" evidence="11">
    <location>
        <begin position="86"/>
        <end position="130"/>
    </location>
</feature>
<dbReference type="GO" id="GO:0005886">
    <property type="term" value="C:plasma membrane"/>
    <property type="evidence" value="ECO:0007669"/>
    <property type="project" value="UniProtKB-SubCell"/>
</dbReference>
<evidence type="ECO:0000313" key="14">
    <source>
        <dbReference type="Proteomes" id="UP000663859"/>
    </source>
</evidence>
<dbReference type="GO" id="GO:0045259">
    <property type="term" value="C:proton-transporting ATP synthase complex"/>
    <property type="evidence" value="ECO:0007669"/>
    <property type="project" value="UniProtKB-KW"/>
</dbReference>
<dbReference type="EMBL" id="CAJNOB010000001">
    <property type="protein sequence ID" value="CAF0689639.1"/>
    <property type="molecule type" value="Genomic_DNA"/>
</dbReference>
<evidence type="ECO:0000256" key="10">
    <source>
        <dbReference type="RuleBase" id="RU003656"/>
    </source>
</evidence>
<dbReference type="Pfam" id="PF00401">
    <property type="entry name" value="ATP-synt_DE"/>
    <property type="match status" value="1"/>
</dbReference>
<evidence type="ECO:0000256" key="6">
    <source>
        <dbReference type="ARBA" id="ARBA00023136"/>
    </source>
</evidence>
<keyword evidence="14" id="KW-1185">Reference proteome</keyword>
<evidence type="ECO:0000313" key="13">
    <source>
        <dbReference type="EMBL" id="CAF0689639.1"/>
    </source>
</evidence>
<reference evidence="13" key="1">
    <citation type="submission" date="2021-02" db="EMBL/GenBank/DDBJ databases">
        <authorList>
            <person name="Cremers G."/>
            <person name="Picone N."/>
        </authorList>
    </citation>
    <scope>NUCLEOTIDE SEQUENCE</scope>
    <source>
        <strain evidence="13">PQ17</strain>
    </source>
</reference>
<evidence type="ECO:0000256" key="8">
    <source>
        <dbReference type="ARBA" id="ARBA00023310"/>
    </source>
</evidence>
<dbReference type="HAMAP" id="MF_00530">
    <property type="entry name" value="ATP_synth_epsil_bac"/>
    <property type="match status" value="1"/>
</dbReference>
<evidence type="ECO:0000256" key="2">
    <source>
        <dbReference type="ARBA" id="ARBA00004184"/>
    </source>
</evidence>
<dbReference type="GO" id="GO:0012505">
    <property type="term" value="C:endomembrane system"/>
    <property type="evidence" value="ECO:0007669"/>
    <property type="project" value="UniProtKB-SubCell"/>
</dbReference>
<evidence type="ECO:0000259" key="11">
    <source>
        <dbReference type="Pfam" id="PF00401"/>
    </source>
</evidence>
<keyword evidence="8 9" id="KW-0066">ATP synthesis</keyword>
<evidence type="ECO:0000259" key="12">
    <source>
        <dbReference type="Pfam" id="PF02823"/>
    </source>
</evidence>
<dbReference type="PANTHER" id="PTHR13822:SF10">
    <property type="entry name" value="ATP SYNTHASE EPSILON CHAIN, CHLOROPLASTIC"/>
    <property type="match status" value="1"/>
</dbReference>
<evidence type="ECO:0000256" key="9">
    <source>
        <dbReference type="HAMAP-Rule" id="MF_00530"/>
    </source>
</evidence>
<keyword evidence="5 9" id="KW-0406">Ion transport</keyword>
<dbReference type="InterPro" id="IPR001469">
    <property type="entry name" value="ATP_synth_F1_dsu/esu"/>
</dbReference>
<dbReference type="Pfam" id="PF02823">
    <property type="entry name" value="ATP-synt_DE_N"/>
    <property type="match status" value="1"/>
</dbReference>
<dbReference type="InterPro" id="IPR020546">
    <property type="entry name" value="ATP_synth_F1_dsu/esu_N"/>
</dbReference>
<evidence type="ECO:0000256" key="4">
    <source>
        <dbReference type="ARBA" id="ARBA00022448"/>
    </source>
</evidence>
<keyword evidence="6 9" id="KW-0472">Membrane</keyword>
<dbReference type="Proteomes" id="UP000663859">
    <property type="component" value="Unassembled WGS sequence"/>
</dbReference>
<dbReference type="Gene3D" id="2.60.15.10">
    <property type="entry name" value="F0F1 ATP synthase delta/epsilon subunit, N-terminal"/>
    <property type="match status" value="1"/>
</dbReference>
<keyword evidence="9" id="KW-0375">Hydrogen ion transport</keyword>
<dbReference type="PANTHER" id="PTHR13822">
    <property type="entry name" value="ATP SYNTHASE DELTA/EPSILON CHAIN"/>
    <property type="match status" value="1"/>
</dbReference>
<comment type="function">
    <text evidence="1 9">Produces ATP from ADP in the presence of a proton gradient across the membrane.</text>
</comment>
<dbReference type="AlphaFoldDB" id="A0A8J2BHF5"/>
<proteinExistence type="inferred from homology"/>
<keyword evidence="4 9" id="KW-0813">Transport</keyword>
<gene>
    <name evidence="9 13" type="primary">atpC</name>
    <name evidence="13" type="ORF">MPNT_10293</name>
</gene>
<dbReference type="GO" id="GO:0046933">
    <property type="term" value="F:proton-transporting ATP synthase activity, rotational mechanism"/>
    <property type="evidence" value="ECO:0007669"/>
    <property type="project" value="UniProtKB-UniRule"/>
</dbReference>
<dbReference type="InterPro" id="IPR020547">
    <property type="entry name" value="ATP_synth_F1_esu_C"/>
</dbReference>
<comment type="caution">
    <text evidence="13">The sequence shown here is derived from an EMBL/GenBank/DDBJ whole genome shotgun (WGS) entry which is preliminary data.</text>
</comment>
<evidence type="ECO:0000256" key="3">
    <source>
        <dbReference type="ARBA" id="ARBA00005712"/>
    </source>
</evidence>
<accession>A0A8J2BHF5</accession>
<sequence length="149" mass="15649">MASLRLEVVTPEATVFSGEVESVFLPGVEGELGVLPGHTPLLTRLVAGELYFTTGGRVSSLAIGEGFAEVTGRKVAVLTDMAIPEEAIDEARVQEAIARATLALKEKALEGEELATTQAALARSLAQLKVKRRRRGTLSHPGTPASSQG</sequence>
<dbReference type="InterPro" id="IPR036771">
    <property type="entry name" value="ATPsynth_dsu/esu_N"/>
</dbReference>
<evidence type="ECO:0000256" key="7">
    <source>
        <dbReference type="ARBA" id="ARBA00023196"/>
    </source>
</evidence>
<protein>
    <recommendedName>
        <fullName evidence="9">ATP synthase epsilon chain</fullName>
    </recommendedName>
    <alternativeName>
        <fullName evidence="9">ATP synthase F1 sector epsilon subunit</fullName>
    </alternativeName>
    <alternativeName>
        <fullName evidence="9">F-ATPase epsilon subunit</fullName>
    </alternativeName>
</protein>
<dbReference type="CDD" id="cd12152">
    <property type="entry name" value="F1-ATPase_delta"/>
    <property type="match status" value="1"/>
</dbReference>
<feature type="domain" description="ATP synthase F1 complex delta/epsilon subunit N-terminal" evidence="12">
    <location>
        <begin position="4"/>
        <end position="82"/>
    </location>
</feature>
<keyword evidence="7 9" id="KW-0139">CF(1)</keyword>
<dbReference type="GO" id="GO:0005524">
    <property type="term" value="F:ATP binding"/>
    <property type="evidence" value="ECO:0007669"/>
    <property type="project" value="UniProtKB-UniRule"/>
</dbReference>
<keyword evidence="9" id="KW-1003">Cell membrane</keyword>
<dbReference type="SUPFAM" id="SSF51344">
    <property type="entry name" value="Epsilon subunit of F1F0-ATP synthase N-terminal domain"/>
    <property type="match status" value="1"/>
</dbReference>
<dbReference type="RefSeq" id="WP_174581737.1">
    <property type="nucleotide sequence ID" value="NZ_CAJNOB010000001.1"/>
</dbReference>
<comment type="similarity">
    <text evidence="3 9 10">Belongs to the ATPase epsilon chain family.</text>
</comment>
<comment type="subcellular location">
    <subcellularLocation>
        <location evidence="9">Cell membrane</location>
        <topology evidence="9">Peripheral membrane protein</topology>
    </subcellularLocation>
    <subcellularLocation>
        <location evidence="2">Endomembrane system</location>
        <topology evidence="2">Peripheral membrane protein</topology>
    </subcellularLocation>
</comment>
<dbReference type="NCBIfam" id="TIGR01216">
    <property type="entry name" value="ATP_synt_epsi"/>
    <property type="match status" value="1"/>
</dbReference>
<evidence type="ECO:0000256" key="1">
    <source>
        <dbReference type="ARBA" id="ARBA00003543"/>
    </source>
</evidence>
<evidence type="ECO:0000256" key="5">
    <source>
        <dbReference type="ARBA" id="ARBA00023065"/>
    </source>
</evidence>